<geneLocation type="plasmid" evidence="1 2">
    <name>unnamed2</name>
</geneLocation>
<keyword evidence="2" id="KW-1185">Reference proteome</keyword>
<organism evidence="1 2">
    <name type="scientific">Xanthobacter dioxanivorans</name>
    <dbReference type="NCBI Taxonomy" id="2528964"/>
    <lineage>
        <taxon>Bacteria</taxon>
        <taxon>Pseudomonadati</taxon>
        <taxon>Pseudomonadota</taxon>
        <taxon>Alphaproteobacteria</taxon>
        <taxon>Hyphomicrobiales</taxon>
        <taxon>Xanthobacteraceae</taxon>
        <taxon>Xanthobacter</taxon>
    </lineage>
</organism>
<keyword evidence="1" id="KW-0614">Plasmid</keyword>
<reference evidence="1 2" key="1">
    <citation type="submission" date="2020-10" db="EMBL/GenBank/DDBJ databases">
        <title>Degradation of 1,4-Dioxane by Xanthobacter sp. YN2, via a Novel Group-2 Soluble Di-Iron Monooxygenase.</title>
        <authorList>
            <person name="Ma F."/>
            <person name="Wang Y."/>
            <person name="Yang J."/>
            <person name="Guo H."/>
            <person name="Su D."/>
            <person name="Yu L."/>
        </authorList>
    </citation>
    <scope>NUCLEOTIDE SEQUENCE [LARGE SCALE GENOMIC DNA]</scope>
    <source>
        <strain evidence="1 2">YN2</strain>
        <plasmid evidence="1 2">unnamed2</plasmid>
    </source>
</reference>
<evidence type="ECO:0000313" key="2">
    <source>
        <dbReference type="Proteomes" id="UP000596427"/>
    </source>
</evidence>
<evidence type="ECO:0000313" key="1">
    <source>
        <dbReference type="EMBL" id="QRG10189.1"/>
    </source>
</evidence>
<name>A0A974PVI2_9HYPH</name>
<accession>A0A974PVI2</accession>
<proteinExistence type="predicted"/>
<dbReference type="KEGG" id="xdi:EZH22_30385"/>
<gene>
    <name evidence="1" type="ORF">EZH22_30385</name>
</gene>
<dbReference type="EMBL" id="CP063364">
    <property type="protein sequence ID" value="QRG10189.1"/>
    <property type="molecule type" value="Genomic_DNA"/>
</dbReference>
<protein>
    <submittedName>
        <fullName evidence="1">Uncharacterized protein</fullName>
    </submittedName>
</protein>
<dbReference type="RefSeq" id="WP_203197064.1">
    <property type="nucleotide sequence ID" value="NZ_CP063364.1"/>
</dbReference>
<dbReference type="Proteomes" id="UP000596427">
    <property type="component" value="Plasmid unnamed2"/>
</dbReference>
<sequence>MPAMSVTLEEKSRYTVVVEAEDRDAAVEAATEMFCQSENPFSDFEGERDELRAFGVFDARPWEELTEIRLEREAAAKSESPGAQPVDERTALLNRALEYLERYADQNDEPAGGDCRRLIASIAKSVGSTASSQASAEDEKKSLAEATARAYGWEHGGDGDGIWWDTNEADSWKGAVSWGTTFASAAEVCEAHALDLRAGQMFHREERCRRLTDVDGNAVAALSEREREAVSELSPMIFDAGADPRYAFVAAMASRSVTQHGILIAVELRLALTDDDVATLSGLRESWGPQGAEIWLTAGPHALSPLEMWAFLPDVMAHSGFVSMMTDQLFEVADANALDQAGEPAPAPAM</sequence>
<dbReference type="AlphaFoldDB" id="A0A974PVI2"/>